<feature type="compositionally biased region" description="Polar residues" evidence="1">
    <location>
        <begin position="106"/>
        <end position="119"/>
    </location>
</feature>
<dbReference type="AlphaFoldDB" id="A0A1I8FHW0"/>
<feature type="region of interest" description="Disordered" evidence="1">
    <location>
        <begin position="89"/>
        <end position="132"/>
    </location>
</feature>
<organism evidence="2 3">
    <name type="scientific">Macrostomum lignano</name>
    <dbReference type="NCBI Taxonomy" id="282301"/>
    <lineage>
        <taxon>Eukaryota</taxon>
        <taxon>Metazoa</taxon>
        <taxon>Spiralia</taxon>
        <taxon>Lophotrochozoa</taxon>
        <taxon>Platyhelminthes</taxon>
        <taxon>Rhabditophora</taxon>
        <taxon>Macrostomorpha</taxon>
        <taxon>Macrostomida</taxon>
        <taxon>Macrostomidae</taxon>
        <taxon>Macrostomum</taxon>
    </lineage>
</organism>
<evidence type="ECO:0000256" key="1">
    <source>
        <dbReference type="SAM" id="MobiDB-lite"/>
    </source>
</evidence>
<keyword evidence="2" id="KW-1185">Reference proteome</keyword>
<feature type="region of interest" description="Disordered" evidence="1">
    <location>
        <begin position="1"/>
        <end position="67"/>
    </location>
</feature>
<protein>
    <submittedName>
        <fullName evidence="3">ZT_dimer domain-containing protein</fullName>
    </submittedName>
</protein>
<evidence type="ECO:0000313" key="3">
    <source>
        <dbReference type="WBParaSite" id="maker-unitig_35558-snap-gene-0.2-mRNA-1"/>
    </source>
</evidence>
<dbReference type="Proteomes" id="UP000095280">
    <property type="component" value="Unplaced"/>
</dbReference>
<sequence>AALAACSGRQQTRRAAPEASSRRWSTSASSSLASGRGGGHSAQQLRGGRRRGRQHQPAPKEAAARTPLGTTMSPCCCFAAEKLPTGAEISGSWRRTHTRAGVPQTAHYSTVPHQQQQHRAAQDPPPADRKADIRTRAASAGCEATCAAVSRREIRWCRCPQRGSPPESPGGGLSLAPVADELAEVLRSENVGEVRVSAEVVHVTALMSLRLSPVEAKEGRGTRDAAIADRLNGTGAGGENFVLEDGGGRC</sequence>
<dbReference type="WBParaSite" id="maker-unitig_35558-snap-gene-0.2-mRNA-1">
    <property type="protein sequence ID" value="maker-unitig_35558-snap-gene-0.2-mRNA-1"/>
    <property type="gene ID" value="maker-unitig_35558-snap-gene-0.2"/>
</dbReference>
<proteinExistence type="predicted"/>
<reference evidence="3" key="1">
    <citation type="submission" date="2016-11" db="UniProtKB">
        <authorList>
            <consortium name="WormBaseParasite"/>
        </authorList>
    </citation>
    <scope>IDENTIFICATION</scope>
</reference>
<evidence type="ECO:0000313" key="2">
    <source>
        <dbReference type="Proteomes" id="UP000095280"/>
    </source>
</evidence>
<accession>A0A1I8FHW0</accession>
<feature type="compositionally biased region" description="Low complexity" evidence="1">
    <location>
        <begin position="22"/>
        <end position="34"/>
    </location>
</feature>
<name>A0A1I8FHW0_9PLAT</name>